<evidence type="ECO:0000313" key="2">
    <source>
        <dbReference type="EMBL" id="AUB79518.1"/>
    </source>
</evidence>
<dbReference type="CDD" id="cd07344">
    <property type="entry name" value="M48_yhfN_like"/>
    <property type="match status" value="1"/>
</dbReference>
<protein>
    <recommendedName>
        <fullName evidence="1">YgjP-like metallopeptidase domain-containing protein</fullName>
    </recommendedName>
</protein>
<name>A0A2K8U1R0_9GAMM</name>
<reference evidence="2 3" key="1">
    <citation type="submission" date="2017-03" db="EMBL/GenBank/DDBJ databases">
        <title>Complete genome sequence of Candidatus 'Thiodictyon syntrophicum' sp. nov. strain Cad16T, a photolithoautotroph purple sulfur bacterium isolated from an alpine meromictic lake.</title>
        <authorList>
            <person name="Luedin S.M."/>
            <person name="Pothier J.F."/>
            <person name="Danza F."/>
            <person name="Storelli N."/>
            <person name="Wittwer M."/>
            <person name="Tonolla M."/>
        </authorList>
    </citation>
    <scope>NUCLEOTIDE SEQUENCE [LARGE SCALE GENOMIC DNA]</scope>
    <source>
        <strain evidence="2 3">Cad16T</strain>
    </source>
</reference>
<dbReference type="InterPro" id="IPR002725">
    <property type="entry name" value="YgjP-like_metallopeptidase"/>
</dbReference>
<dbReference type="PANTHER" id="PTHR30399">
    <property type="entry name" value="UNCHARACTERIZED PROTEIN YGJP"/>
    <property type="match status" value="1"/>
</dbReference>
<dbReference type="EMBL" id="CP020370">
    <property type="protein sequence ID" value="AUB79518.1"/>
    <property type="molecule type" value="Genomic_DNA"/>
</dbReference>
<dbReference type="Pfam" id="PF01863">
    <property type="entry name" value="YgjP-like"/>
    <property type="match status" value="1"/>
</dbReference>
<dbReference type="AlphaFoldDB" id="A0A2K8U1R0"/>
<keyword evidence="3" id="KW-1185">Reference proteome</keyword>
<sequence>MPPAEAIRPSVLHQVSLGGRELTCRLVRSKAATRLRIKVSKPDEVELIVPERRTDGEGFAFLTANAVWVLEQLERAQRRLAVRRPDHRVLGQVLLGGETIPVQVVRLDTWLAPNRVALQDGEIQVTTGPYSQTPPARSLENWLRKRARAHIEPYVSELSQRVKRVPGKVYIMDQRTKWGNCSGLGNLSFNWRLVMAPDFVLRYIVTHEVVHLAIPDHSQRFWLTVQSLCPNSDRARQWLVANADRLIMADCIAAVAQEDIGQP</sequence>
<dbReference type="Gene3D" id="3.30.2010.10">
    <property type="entry name" value="Metalloproteases ('zincins'), catalytic domain"/>
    <property type="match status" value="1"/>
</dbReference>
<evidence type="ECO:0000313" key="3">
    <source>
        <dbReference type="Proteomes" id="UP000232638"/>
    </source>
</evidence>
<dbReference type="Proteomes" id="UP000232638">
    <property type="component" value="Chromosome"/>
</dbReference>
<accession>A0A2K8U1R0</accession>
<dbReference type="PANTHER" id="PTHR30399:SF1">
    <property type="entry name" value="UTP PYROPHOSPHATASE"/>
    <property type="match status" value="1"/>
</dbReference>
<dbReference type="OrthoDB" id="9811177at2"/>
<organism evidence="2 3">
    <name type="scientific">Candidatus Thiodictyon syntrophicum</name>
    <dbReference type="NCBI Taxonomy" id="1166950"/>
    <lineage>
        <taxon>Bacteria</taxon>
        <taxon>Pseudomonadati</taxon>
        <taxon>Pseudomonadota</taxon>
        <taxon>Gammaproteobacteria</taxon>
        <taxon>Chromatiales</taxon>
        <taxon>Chromatiaceae</taxon>
        <taxon>Thiodictyon</taxon>
    </lineage>
</organism>
<gene>
    <name evidence="2" type="ORF">THSYN_00110</name>
</gene>
<feature type="domain" description="YgjP-like metallopeptidase" evidence="1">
    <location>
        <begin position="34"/>
        <end position="240"/>
    </location>
</feature>
<evidence type="ECO:0000259" key="1">
    <source>
        <dbReference type="Pfam" id="PF01863"/>
    </source>
</evidence>
<dbReference type="InterPro" id="IPR053136">
    <property type="entry name" value="UTP_pyrophosphatase-like"/>
</dbReference>
<dbReference type="KEGG" id="tsy:THSYN_00110"/>
<proteinExistence type="predicted"/>
<dbReference type="RefSeq" id="WP_100917339.1">
    <property type="nucleotide sequence ID" value="NZ_CP020370.1"/>
</dbReference>